<dbReference type="Pfam" id="PF03659">
    <property type="entry name" value="Glyco_hydro_71"/>
    <property type="match status" value="1"/>
</dbReference>
<evidence type="ECO:0000256" key="1">
    <source>
        <dbReference type="SAM" id="SignalP"/>
    </source>
</evidence>
<dbReference type="CDD" id="cd11577">
    <property type="entry name" value="GH71"/>
    <property type="match status" value="1"/>
</dbReference>
<feature type="signal peptide" evidence="1">
    <location>
        <begin position="1"/>
        <end position="18"/>
    </location>
</feature>
<feature type="chain" id="PRO_5040148419" evidence="1">
    <location>
        <begin position="19"/>
        <end position="398"/>
    </location>
</feature>
<dbReference type="GO" id="GO:0051118">
    <property type="term" value="F:glucan endo-1,3-alpha-glucosidase activity"/>
    <property type="evidence" value="ECO:0007669"/>
    <property type="project" value="InterPro"/>
</dbReference>
<proteinExistence type="predicted"/>
<gene>
    <name evidence="2" type="ORF">BDZ94DRAFT_1219724</name>
</gene>
<reference evidence="2" key="1">
    <citation type="submission" date="2020-11" db="EMBL/GenBank/DDBJ databases">
        <authorList>
            <consortium name="DOE Joint Genome Institute"/>
            <person name="Ahrendt S."/>
            <person name="Riley R."/>
            <person name="Andreopoulos W."/>
            <person name="Labutti K."/>
            <person name="Pangilinan J."/>
            <person name="Ruiz-Duenas F.J."/>
            <person name="Barrasa J.M."/>
            <person name="Sanchez-Garcia M."/>
            <person name="Camarero S."/>
            <person name="Miyauchi S."/>
            <person name="Serrano A."/>
            <person name="Linde D."/>
            <person name="Babiker R."/>
            <person name="Drula E."/>
            <person name="Ayuso-Fernandez I."/>
            <person name="Pacheco R."/>
            <person name="Padilla G."/>
            <person name="Ferreira P."/>
            <person name="Barriuso J."/>
            <person name="Kellner H."/>
            <person name="Castanera R."/>
            <person name="Alfaro M."/>
            <person name="Ramirez L."/>
            <person name="Pisabarro A.G."/>
            <person name="Kuo A."/>
            <person name="Tritt A."/>
            <person name="Lipzen A."/>
            <person name="He G."/>
            <person name="Yan M."/>
            <person name="Ng V."/>
            <person name="Cullen D."/>
            <person name="Martin F."/>
            <person name="Rosso M.-N."/>
            <person name="Henrissat B."/>
            <person name="Hibbett D."/>
            <person name="Martinez A.T."/>
            <person name="Grigoriev I.V."/>
        </authorList>
    </citation>
    <scope>NUCLEOTIDE SEQUENCE</scope>
    <source>
        <strain evidence="2">CBS 247.69</strain>
    </source>
</reference>
<dbReference type="OrthoDB" id="3257981at2759"/>
<dbReference type="Proteomes" id="UP000807353">
    <property type="component" value="Unassembled WGS sequence"/>
</dbReference>
<evidence type="ECO:0000313" key="3">
    <source>
        <dbReference type="Proteomes" id="UP000807353"/>
    </source>
</evidence>
<evidence type="ECO:0000313" key="2">
    <source>
        <dbReference type="EMBL" id="KAF9462540.1"/>
    </source>
</evidence>
<name>A0A9P5Y5D2_9AGAR</name>
<organism evidence="2 3">
    <name type="scientific">Collybia nuda</name>
    <dbReference type="NCBI Taxonomy" id="64659"/>
    <lineage>
        <taxon>Eukaryota</taxon>
        <taxon>Fungi</taxon>
        <taxon>Dikarya</taxon>
        <taxon>Basidiomycota</taxon>
        <taxon>Agaricomycotina</taxon>
        <taxon>Agaricomycetes</taxon>
        <taxon>Agaricomycetidae</taxon>
        <taxon>Agaricales</taxon>
        <taxon>Tricholomatineae</taxon>
        <taxon>Clitocybaceae</taxon>
        <taxon>Collybia</taxon>
    </lineage>
</organism>
<sequence length="398" mass="44377">MNNVILILCILPQDIALAEKKGIDGFVLNVGSDSWQRARVADAYEAAQQNGQGFKLFMSFDMSSMPCSNPEDGKKLREYITTYQSHPNQLKYKNAILASTFAGQDCRFGAKSLNEGWRNTLKTGLPPVHFVPSFFVDPATFGGLNVMDGSFSWNSGWPMGNYRINNNSDVTYVNNLGGRTYMAAVSPWFFTHYGKDTYNKNFIYRGDDWLFSERWEMLVKNRASIGIAQVISWNDFGESHYIGPIEGAQPRSEAWTTGFDHQGWLDLVQYYSSGFKTGSYPVITRDRVFMWSRLYPAGADAPDGIGKPTNWSFTEDCLWVVVLLTSPAQVRLTCGVAVSTTMVPSGLSKLGLHFFADCAAKVEIFRGGVLALQFAPAKFAFHKNPPNYNFNAFVAASP</sequence>
<dbReference type="EMBL" id="MU150271">
    <property type="protein sequence ID" value="KAF9462540.1"/>
    <property type="molecule type" value="Genomic_DNA"/>
</dbReference>
<dbReference type="AlphaFoldDB" id="A0A9P5Y5D2"/>
<protein>
    <submittedName>
        <fullName evidence="2">Alpha-1,3-glucanase</fullName>
    </submittedName>
</protein>
<keyword evidence="1" id="KW-0732">Signal</keyword>
<keyword evidence="3" id="KW-1185">Reference proteome</keyword>
<accession>A0A9P5Y5D2</accession>
<dbReference type="InterPro" id="IPR005197">
    <property type="entry name" value="Glyco_hydro_71"/>
</dbReference>
<dbReference type="Gene3D" id="3.20.20.80">
    <property type="entry name" value="Glycosidases"/>
    <property type="match status" value="1"/>
</dbReference>
<comment type="caution">
    <text evidence="2">The sequence shown here is derived from an EMBL/GenBank/DDBJ whole genome shotgun (WGS) entry which is preliminary data.</text>
</comment>